<evidence type="ECO:0000313" key="2">
    <source>
        <dbReference type="EMBL" id="PVZ95419.1"/>
    </source>
</evidence>
<dbReference type="Proteomes" id="UP000244893">
    <property type="component" value="Unassembled WGS sequence"/>
</dbReference>
<evidence type="ECO:0000256" key="1">
    <source>
        <dbReference type="SAM" id="SignalP"/>
    </source>
</evidence>
<keyword evidence="1" id="KW-0732">Signal</keyword>
<proteinExistence type="predicted"/>
<protein>
    <recommendedName>
        <fullName evidence="4">DUF732 domain-containing protein</fullName>
    </recommendedName>
</protein>
<dbReference type="EMBL" id="QEOP01000001">
    <property type="protein sequence ID" value="PVZ95419.1"/>
    <property type="molecule type" value="Genomic_DNA"/>
</dbReference>
<dbReference type="AlphaFoldDB" id="A0A2V1HW88"/>
<keyword evidence="3" id="KW-1185">Reference proteome</keyword>
<feature type="signal peptide" evidence="1">
    <location>
        <begin position="1"/>
        <end position="24"/>
    </location>
</feature>
<dbReference type="PROSITE" id="PS51257">
    <property type="entry name" value="PROKAR_LIPOPROTEIN"/>
    <property type="match status" value="1"/>
</dbReference>
<evidence type="ECO:0008006" key="4">
    <source>
        <dbReference type="Google" id="ProtNLM"/>
    </source>
</evidence>
<organism evidence="2 3">
    <name type="scientific">Amnibacterium flavum</name>
    <dbReference type="NCBI Taxonomy" id="2173173"/>
    <lineage>
        <taxon>Bacteria</taxon>
        <taxon>Bacillati</taxon>
        <taxon>Actinomycetota</taxon>
        <taxon>Actinomycetes</taxon>
        <taxon>Micrococcales</taxon>
        <taxon>Microbacteriaceae</taxon>
        <taxon>Amnibacterium</taxon>
    </lineage>
</organism>
<reference evidence="2 3" key="1">
    <citation type="submission" date="2018-05" db="EMBL/GenBank/DDBJ databases">
        <title>Amnibacterium sp. M8JJ-5, whole genome shotgun sequence.</title>
        <authorList>
            <person name="Tuo L."/>
        </authorList>
    </citation>
    <scope>NUCLEOTIDE SEQUENCE [LARGE SCALE GENOMIC DNA]</scope>
    <source>
        <strain evidence="2 3">M8JJ-5</strain>
    </source>
</reference>
<dbReference type="RefSeq" id="WP_116755155.1">
    <property type="nucleotide sequence ID" value="NZ_JBHUEX010000001.1"/>
</dbReference>
<comment type="caution">
    <text evidence="2">The sequence shown here is derived from an EMBL/GenBank/DDBJ whole genome shotgun (WGS) entry which is preliminary data.</text>
</comment>
<gene>
    <name evidence="2" type="ORF">DDQ50_02590</name>
</gene>
<name>A0A2V1HW88_9MICO</name>
<accession>A0A2V1HW88</accession>
<evidence type="ECO:0000313" key="3">
    <source>
        <dbReference type="Proteomes" id="UP000244893"/>
    </source>
</evidence>
<sequence length="113" mass="11363">MRSPTLVTLAPLVLVVGLLTGCTAGDNQTPSGTTPEAVDPGALLVALEEVAPGLGDDGSVTVADAVCKALDDGEDSDAVDELALEQLGPVADGELTIDQAQSAVRVIATQYCE</sequence>
<feature type="chain" id="PRO_5016168693" description="DUF732 domain-containing protein" evidence="1">
    <location>
        <begin position="25"/>
        <end position="113"/>
    </location>
</feature>